<evidence type="ECO:0000313" key="1">
    <source>
        <dbReference type="EMBL" id="MFM9331034.1"/>
    </source>
</evidence>
<proteinExistence type="predicted"/>
<organism evidence="1 2">
    <name type="scientific">Paenibacillus mesotrionivorans</name>
    <dbReference type="NCBI Taxonomy" id="3160968"/>
    <lineage>
        <taxon>Bacteria</taxon>
        <taxon>Bacillati</taxon>
        <taxon>Bacillota</taxon>
        <taxon>Bacilli</taxon>
        <taxon>Bacillales</taxon>
        <taxon>Paenibacillaceae</taxon>
        <taxon>Paenibacillus</taxon>
    </lineage>
</organism>
<dbReference type="EC" id="2.3.1.-" evidence="1"/>
<keyword evidence="1" id="KW-0012">Acyltransferase</keyword>
<keyword evidence="2" id="KW-1185">Reference proteome</keyword>
<comment type="caution">
    <text evidence="1">The sequence shown here is derived from an EMBL/GenBank/DDBJ whole genome shotgun (WGS) entry which is preliminary data.</text>
</comment>
<reference evidence="1" key="1">
    <citation type="submission" date="2024-12" db="EMBL/GenBank/DDBJ databases">
        <authorList>
            <person name="Wu N."/>
        </authorList>
    </citation>
    <scope>NUCLEOTIDE SEQUENCE</scope>
    <source>
        <strain evidence="1">P15</strain>
    </source>
</reference>
<gene>
    <name evidence="1" type="ORF">ACI1P1_22330</name>
</gene>
<name>A0ACC7P613_9BACL</name>
<sequence length="278" mass="31324">MIRLANKDYGKAEEALRRLPINTMFAQSVLRECVDGEVYADRETEPEAFYVAHPYGMALLFGKSGSSEFEEELAKRLTNADGSRSKPEWLQTEPEAGWDIVMGSVMQAHHALLAEAGLPEDGDRAIWKNTRVNFRFDPAKYEVAKQTHLQREHNIVRTTGELFHRQPGAVVPRFYFRNEEQFVNEGVGFTALNGGEPAATAFSAFRNETRLEIGIEASEGFRGKGYAFAVCSALIDYCLENGLEPVWSCRLENDASYRLAQKLGFVPTLTLPYYRLPI</sequence>
<accession>A0ACC7P613</accession>
<evidence type="ECO:0000313" key="2">
    <source>
        <dbReference type="Proteomes" id="UP001631969"/>
    </source>
</evidence>
<keyword evidence="1" id="KW-0808">Transferase</keyword>
<dbReference type="Proteomes" id="UP001631969">
    <property type="component" value="Unassembled WGS sequence"/>
</dbReference>
<dbReference type="EMBL" id="JBJURJ010000016">
    <property type="protein sequence ID" value="MFM9331034.1"/>
    <property type="molecule type" value="Genomic_DNA"/>
</dbReference>
<protein>
    <submittedName>
        <fullName evidence="1">GNAT family N-acetyltransferase</fullName>
        <ecNumber evidence="1">2.3.1.-</ecNumber>
    </submittedName>
</protein>